<accession>A0AAV2AHN0</accession>
<protein>
    <submittedName>
        <fullName evidence="2">Uncharacterized protein</fullName>
    </submittedName>
</protein>
<dbReference type="EMBL" id="CAXIEN010000168">
    <property type="protein sequence ID" value="CAL1283495.1"/>
    <property type="molecule type" value="Genomic_DNA"/>
</dbReference>
<feature type="region of interest" description="Disordered" evidence="1">
    <location>
        <begin position="18"/>
        <end position="121"/>
    </location>
</feature>
<dbReference type="Proteomes" id="UP001497382">
    <property type="component" value="Unassembled WGS sequence"/>
</dbReference>
<sequence length="192" mass="23086">MAKQIAGDFTYPNLWHIAIKNKQNNQRRKEIYDEKRKKRRVKKRREKRRSHRKTRRNRKSESAGYLANGRKEQERERKKDSSMIEEVTRDRKKKDENDGKKEIEQDERPRIKRNGREGRNFLGGREIGPKCLEACRSRERSGLCPNIDLVPSFLGKEAPILLQRIYIFPEPTPDREIDWAKERFLRDMRHCG</sequence>
<feature type="compositionally biased region" description="Basic residues" evidence="1">
    <location>
        <begin position="36"/>
        <end position="58"/>
    </location>
</feature>
<feature type="compositionally biased region" description="Basic and acidic residues" evidence="1">
    <location>
        <begin position="69"/>
        <end position="119"/>
    </location>
</feature>
<name>A0AAV2AHN0_9ARAC</name>
<reference evidence="2 3" key="1">
    <citation type="submission" date="2024-04" db="EMBL/GenBank/DDBJ databases">
        <authorList>
            <person name="Rising A."/>
            <person name="Reimegard J."/>
            <person name="Sonavane S."/>
            <person name="Akerstrom W."/>
            <person name="Nylinder S."/>
            <person name="Hedman E."/>
            <person name="Kallberg Y."/>
        </authorList>
    </citation>
    <scope>NUCLEOTIDE SEQUENCE [LARGE SCALE GENOMIC DNA]</scope>
</reference>
<organism evidence="2 3">
    <name type="scientific">Larinioides sclopetarius</name>
    <dbReference type="NCBI Taxonomy" id="280406"/>
    <lineage>
        <taxon>Eukaryota</taxon>
        <taxon>Metazoa</taxon>
        <taxon>Ecdysozoa</taxon>
        <taxon>Arthropoda</taxon>
        <taxon>Chelicerata</taxon>
        <taxon>Arachnida</taxon>
        <taxon>Araneae</taxon>
        <taxon>Araneomorphae</taxon>
        <taxon>Entelegynae</taxon>
        <taxon>Araneoidea</taxon>
        <taxon>Araneidae</taxon>
        <taxon>Larinioides</taxon>
    </lineage>
</organism>
<evidence type="ECO:0000313" key="2">
    <source>
        <dbReference type="EMBL" id="CAL1283495.1"/>
    </source>
</evidence>
<evidence type="ECO:0000313" key="3">
    <source>
        <dbReference type="Proteomes" id="UP001497382"/>
    </source>
</evidence>
<dbReference type="AlphaFoldDB" id="A0AAV2AHN0"/>
<gene>
    <name evidence="2" type="ORF">LARSCL_LOCUS12640</name>
</gene>
<proteinExistence type="predicted"/>
<keyword evidence="3" id="KW-1185">Reference proteome</keyword>
<evidence type="ECO:0000256" key="1">
    <source>
        <dbReference type="SAM" id="MobiDB-lite"/>
    </source>
</evidence>
<comment type="caution">
    <text evidence="2">The sequence shown here is derived from an EMBL/GenBank/DDBJ whole genome shotgun (WGS) entry which is preliminary data.</text>
</comment>